<proteinExistence type="predicted"/>
<dbReference type="Proteomes" id="UP000434172">
    <property type="component" value="Unassembled WGS sequence"/>
</dbReference>
<gene>
    <name evidence="2" type="ORF">GQ607_006264</name>
</gene>
<protein>
    <submittedName>
        <fullName evidence="2">Uncharacterized protein</fullName>
    </submittedName>
</protein>
<feature type="compositionally biased region" description="Low complexity" evidence="1">
    <location>
        <begin position="101"/>
        <end position="130"/>
    </location>
</feature>
<feature type="region of interest" description="Disordered" evidence="1">
    <location>
        <begin position="101"/>
        <end position="159"/>
    </location>
</feature>
<dbReference type="AlphaFoldDB" id="A0A8H3ZND7"/>
<evidence type="ECO:0000256" key="1">
    <source>
        <dbReference type="SAM" id="MobiDB-lite"/>
    </source>
</evidence>
<comment type="caution">
    <text evidence="2">The sequence shown here is derived from an EMBL/GenBank/DDBJ whole genome shotgun (WGS) entry which is preliminary data.</text>
</comment>
<accession>A0A8H3ZND7</accession>
<evidence type="ECO:0000313" key="3">
    <source>
        <dbReference type="Proteomes" id="UP000434172"/>
    </source>
</evidence>
<name>A0A8H3ZND7_9PEZI</name>
<sequence length="159" mass="15932">MSELIRLEARGSEGIGIGAVDVGILEGEVLKPTVLVKDGDVVFKNVKLRPERLRVDNEEDTAGGSVVGFVVGFPIEDSARELADVGVETPAVDPTAVLVGDPAADAAGDPAGTPADVPAAVPADVPADVPASEDGDKPPFEVGAGSAVPVGKSTGLTVK</sequence>
<evidence type="ECO:0000313" key="2">
    <source>
        <dbReference type="EMBL" id="KAF0326364.1"/>
    </source>
</evidence>
<dbReference type="OrthoDB" id="4847991at2759"/>
<dbReference type="EMBL" id="WOWK01000030">
    <property type="protein sequence ID" value="KAF0326364.1"/>
    <property type="molecule type" value="Genomic_DNA"/>
</dbReference>
<keyword evidence="3" id="KW-1185">Reference proteome</keyword>
<reference evidence="2 3" key="1">
    <citation type="submission" date="2019-12" db="EMBL/GenBank/DDBJ databases">
        <title>A genome sequence resource for the geographically widespread anthracnose pathogen Colletotrichum asianum.</title>
        <authorList>
            <person name="Meng Y."/>
        </authorList>
    </citation>
    <scope>NUCLEOTIDE SEQUENCE [LARGE SCALE GENOMIC DNA]</scope>
    <source>
        <strain evidence="2 3">ICMP 18580</strain>
    </source>
</reference>
<organism evidence="2 3">
    <name type="scientific">Colletotrichum asianum</name>
    <dbReference type="NCBI Taxonomy" id="702518"/>
    <lineage>
        <taxon>Eukaryota</taxon>
        <taxon>Fungi</taxon>
        <taxon>Dikarya</taxon>
        <taxon>Ascomycota</taxon>
        <taxon>Pezizomycotina</taxon>
        <taxon>Sordariomycetes</taxon>
        <taxon>Hypocreomycetidae</taxon>
        <taxon>Glomerellales</taxon>
        <taxon>Glomerellaceae</taxon>
        <taxon>Colletotrichum</taxon>
        <taxon>Colletotrichum gloeosporioides species complex</taxon>
    </lineage>
</organism>